<evidence type="ECO:0000256" key="1">
    <source>
        <dbReference type="SAM" id="Phobius"/>
    </source>
</evidence>
<sequence>MVQIFGDRILQTNSSFGFDGTHSDIARQLYIRHQAGDWLDVVKLSFIPTAVSDRLDPLNIDFDHLPGTVQRAVLWDTGFAIAPGNKPVQVWTLDGYSMANIAVPWQDVLSAGCKFKNCQQPNNINASYTTYCTGDQMVSASRCMTDSFEDPGAKDFFGAMWSNGSDIAMAPRIRLRDHVWTDPSSRIQYSVYAIHTVTAATDATWDTCPENGGYASLTVPCYQRGNVTSEVLAAMTKPTGSPWVTAWLEEEFAVKCGFGKLLLIPIILGVLFVIGVSGWLYWRWKVSMARSNRSSTVGSGLEIVSPQYWVARSPCTNISRPTESTIRPSTIVSNSPTAIRFEDAGSNSVLKILLNSDKLSGKRIAYDSLIFERALSKGASGEVWVCELQGRKVAIKRLLQSKTQSVEKVQAFAEEIKFNASLTHSHIVEFIGVAWNSLNNLVMVLEFLSVGNLKDYLDENAARMSWARHKIHNAIGIAQALKYLHSRSPALIHRDLKSNNILLTKELEPKLIDFGVRRGCVNLTMTAAVGTPYWTAPEVLEGKRYSEQADIYSFGVVLSELDTGKVPYHDIIGKGKDTLMAIQVLKGVAAGTLRPSFSEDCPSRIQRVGLACMAHNTLKRPSVEQILLDLEGRNDGVVYSL</sequence>
<evidence type="ECO:0000313" key="3">
    <source>
        <dbReference type="EMBL" id="GMF30941.1"/>
    </source>
</evidence>
<dbReference type="SUPFAM" id="SSF56112">
    <property type="entry name" value="Protein kinase-like (PK-like)"/>
    <property type="match status" value="1"/>
</dbReference>
<proteinExistence type="predicted"/>
<dbReference type="AlphaFoldDB" id="A0A9W6UDF4"/>
<feature type="transmembrane region" description="Helical" evidence="1">
    <location>
        <begin position="261"/>
        <end position="282"/>
    </location>
</feature>
<dbReference type="PROSITE" id="PS50011">
    <property type="entry name" value="PROTEIN_KINASE_DOM"/>
    <property type="match status" value="1"/>
</dbReference>
<keyword evidence="1" id="KW-0472">Membrane</keyword>
<dbReference type="OrthoDB" id="103633at2759"/>
<evidence type="ECO:0000259" key="2">
    <source>
        <dbReference type="PROSITE" id="PS50011"/>
    </source>
</evidence>
<name>A0A9W6UDF4_9STRA</name>
<gene>
    <name evidence="3" type="ORF">Pfra01_000696600</name>
</gene>
<dbReference type="InterPro" id="IPR011009">
    <property type="entry name" value="Kinase-like_dom_sf"/>
</dbReference>
<dbReference type="GO" id="GO:0005524">
    <property type="term" value="F:ATP binding"/>
    <property type="evidence" value="ECO:0007669"/>
    <property type="project" value="InterPro"/>
</dbReference>
<dbReference type="Gene3D" id="1.10.510.10">
    <property type="entry name" value="Transferase(Phosphotransferase) domain 1"/>
    <property type="match status" value="1"/>
</dbReference>
<keyword evidence="1" id="KW-1133">Transmembrane helix</keyword>
<reference evidence="3" key="1">
    <citation type="submission" date="2023-04" db="EMBL/GenBank/DDBJ databases">
        <title>Phytophthora fragariaefolia NBRC 109709.</title>
        <authorList>
            <person name="Ichikawa N."/>
            <person name="Sato H."/>
            <person name="Tonouchi N."/>
        </authorList>
    </citation>
    <scope>NUCLEOTIDE SEQUENCE</scope>
    <source>
        <strain evidence="3">NBRC 109709</strain>
    </source>
</reference>
<dbReference type="PANTHER" id="PTHR44329:SF214">
    <property type="entry name" value="PROTEIN KINASE DOMAIN-CONTAINING PROTEIN"/>
    <property type="match status" value="1"/>
</dbReference>
<dbReference type="Pfam" id="PF00069">
    <property type="entry name" value="Pkinase"/>
    <property type="match status" value="1"/>
</dbReference>
<keyword evidence="1" id="KW-0812">Transmembrane</keyword>
<dbReference type="Gene3D" id="3.30.200.20">
    <property type="entry name" value="Phosphorylase Kinase, domain 1"/>
    <property type="match status" value="1"/>
</dbReference>
<dbReference type="Proteomes" id="UP001165121">
    <property type="component" value="Unassembled WGS sequence"/>
</dbReference>
<evidence type="ECO:0000313" key="4">
    <source>
        <dbReference type="Proteomes" id="UP001165121"/>
    </source>
</evidence>
<dbReference type="InterPro" id="IPR008271">
    <property type="entry name" value="Ser/Thr_kinase_AS"/>
</dbReference>
<protein>
    <submittedName>
        <fullName evidence="3">Unnamed protein product</fullName>
    </submittedName>
</protein>
<dbReference type="EMBL" id="BSXT01000607">
    <property type="protein sequence ID" value="GMF30941.1"/>
    <property type="molecule type" value="Genomic_DNA"/>
</dbReference>
<dbReference type="InterPro" id="IPR000719">
    <property type="entry name" value="Prot_kinase_dom"/>
</dbReference>
<dbReference type="InterPro" id="IPR051681">
    <property type="entry name" value="Ser/Thr_Kinases-Pseudokinases"/>
</dbReference>
<accession>A0A9W6UDF4</accession>
<dbReference type="PROSITE" id="PS00108">
    <property type="entry name" value="PROTEIN_KINASE_ST"/>
    <property type="match status" value="1"/>
</dbReference>
<comment type="caution">
    <text evidence="3">The sequence shown here is derived from an EMBL/GenBank/DDBJ whole genome shotgun (WGS) entry which is preliminary data.</text>
</comment>
<feature type="domain" description="Protein kinase" evidence="2">
    <location>
        <begin position="369"/>
        <end position="638"/>
    </location>
</feature>
<dbReference type="GO" id="GO:0004674">
    <property type="term" value="F:protein serine/threonine kinase activity"/>
    <property type="evidence" value="ECO:0007669"/>
    <property type="project" value="TreeGrafter"/>
</dbReference>
<keyword evidence="4" id="KW-1185">Reference proteome</keyword>
<dbReference type="PANTHER" id="PTHR44329">
    <property type="entry name" value="SERINE/THREONINE-PROTEIN KINASE TNNI3K-RELATED"/>
    <property type="match status" value="1"/>
</dbReference>
<organism evidence="3 4">
    <name type="scientific">Phytophthora fragariaefolia</name>
    <dbReference type="NCBI Taxonomy" id="1490495"/>
    <lineage>
        <taxon>Eukaryota</taxon>
        <taxon>Sar</taxon>
        <taxon>Stramenopiles</taxon>
        <taxon>Oomycota</taxon>
        <taxon>Peronosporomycetes</taxon>
        <taxon>Peronosporales</taxon>
        <taxon>Peronosporaceae</taxon>
        <taxon>Phytophthora</taxon>
    </lineage>
</organism>
<dbReference type="SMART" id="SM00220">
    <property type="entry name" value="S_TKc"/>
    <property type="match status" value="1"/>
</dbReference>